<proteinExistence type="inferred from homology"/>
<dbReference type="InterPro" id="IPR010919">
    <property type="entry name" value="SAND-like_dom_sf"/>
</dbReference>
<sequence length="397" mass="44207">MEQIQTQSFKHNLDKVLKSYQTVAMSSLGGPSSYSARWAASSEELAIAARKLAGLHSASAMASPAVASDARIHVAGLSVALNKSTEPLMAGPTTPATTAAQPPKKSAAKYLDFDPLLHPPPFPIQQMPVFTPIDQSSGEKCETVLENETISCFIVGGEKRLCLPQILNSVLRDFSLQQINAICEDLHIYCSRCSHEQLEILKITGILPASAPSCGLITKTDSERLCNALLYGLVDDKQYVLPSPRGKRGSALHRENCFSVYHECFGKCRGIFISDLYTSPHAPTIECSECQYIFTPQKFVMHSHRGKENRTCHWGFDSANWRSYLLVAKEQENNEKHQAALADMKAKFDFMSRFKRKHVSTQLTNHFRLHFRYGILPRVQNDACGHLNCKHGILRNL</sequence>
<dbReference type="Proteomes" id="UP000887568">
    <property type="component" value="Unplaced"/>
</dbReference>
<dbReference type="Pfam" id="PF08782">
    <property type="entry name" value="c-SKI_SMAD_bind"/>
    <property type="match status" value="1"/>
</dbReference>
<dbReference type="GO" id="GO:0000978">
    <property type="term" value="F:RNA polymerase II cis-regulatory region sequence-specific DNA binding"/>
    <property type="evidence" value="ECO:0007669"/>
    <property type="project" value="TreeGrafter"/>
</dbReference>
<feature type="domain" description="c-SKI SMAD4-binding" evidence="2">
    <location>
        <begin position="257"/>
        <end position="349"/>
    </location>
</feature>
<dbReference type="EnsemblMetazoa" id="XM_038206127.1">
    <property type="protein sequence ID" value="XP_038062055.1"/>
    <property type="gene ID" value="LOC119732560"/>
</dbReference>
<dbReference type="InterPro" id="IPR014890">
    <property type="entry name" value="c-SKI_SMAD4-bd_dom"/>
</dbReference>
<dbReference type="RefSeq" id="XP_038062055.1">
    <property type="nucleotide sequence ID" value="XM_038206127.1"/>
</dbReference>
<dbReference type="GO" id="GO:0005737">
    <property type="term" value="C:cytoplasm"/>
    <property type="evidence" value="ECO:0007669"/>
    <property type="project" value="TreeGrafter"/>
</dbReference>
<dbReference type="GO" id="GO:0005667">
    <property type="term" value="C:transcription regulator complex"/>
    <property type="evidence" value="ECO:0007669"/>
    <property type="project" value="TreeGrafter"/>
</dbReference>
<dbReference type="InterPro" id="IPR009061">
    <property type="entry name" value="DNA-bd_dom_put_sf"/>
</dbReference>
<dbReference type="FunFam" id="3.10.390.10:FF:000002">
    <property type="entry name" value="Putative ski oncogene"/>
    <property type="match status" value="1"/>
</dbReference>
<dbReference type="PANTHER" id="PTHR10005:SF25">
    <property type="entry name" value="SNO ONCOGENE, ISOFORM B"/>
    <property type="match status" value="1"/>
</dbReference>
<dbReference type="GO" id="GO:0000981">
    <property type="term" value="F:DNA-binding transcription factor activity, RNA polymerase II-specific"/>
    <property type="evidence" value="ECO:0007669"/>
    <property type="project" value="TreeGrafter"/>
</dbReference>
<dbReference type="OMA" id="WRSYVLV"/>
<dbReference type="SMART" id="SM01046">
    <property type="entry name" value="c-SKI_SMAD_bind"/>
    <property type="match status" value="1"/>
</dbReference>
<organism evidence="3 4">
    <name type="scientific">Patiria miniata</name>
    <name type="common">Bat star</name>
    <name type="synonym">Asterina miniata</name>
    <dbReference type="NCBI Taxonomy" id="46514"/>
    <lineage>
        <taxon>Eukaryota</taxon>
        <taxon>Metazoa</taxon>
        <taxon>Echinodermata</taxon>
        <taxon>Eleutherozoa</taxon>
        <taxon>Asterozoa</taxon>
        <taxon>Asteroidea</taxon>
        <taxon>Valvatacea</taxon>
        <taxon>Valvatida</taxon>
        <taxon>Asterinidae</taxon>
        <taxon>Patiria</taxon>
    </lineage>
</organism>
<dbReference type="CDD" id="cd21079">
    <property type="entry name" value="DHD_Ski_Sno"/>
    <property type="match status" value="1"/>
</dbReference>
<dbReference type="GO" id="GO:0030514">
    <property type="term" value="P:negative regulation of BMP signaling pathway"/>
    <property type="evidence" value="ECO:0007669"/>
    <property type="project" value="TreeGrafter"/>
</dbReference>
<dbReference type="GO" id="GO:0005634">
    <property type="term" value="C:nucleus"/>
    <property type="evidence" value="ECO:0007669"/>
    <property type="project" value="TreeGrafter"/>
</dbReference>
<dbReference type="InterPro" id="IPR023216">
    <property type="entry name" value="Tscrpt_reg_SKI_SnoN"/>
</dbReference>
<dbReference type="InterPro" id="IPR037000">
    <property type="entry name" value="Ski_DNA-bd_sf"/>
</dbReference>
<evidence type="ECO:0000256" key="1">
    <source>
        <dbReference type="ARBA" id="ARBA00009513"/>
    </source>
</evidence>
<protein>
    <recommendedName>
        <fullName evidence="2">c-SKI SMAD4-binding domain-containing protein</fullName>
    </recommendedName>
</protein>
<dbReference type="Gene3D" id="3.10.390.10">
    <property type="entry name" value="SAND domain-like"/>
    <property type="match status" value="1"/>
</dbReference>
<evidence type="ECO:0000313" key="3">
    <source>
        <dbReference type="EnsemblMetazoa" id="XP_038062055.1"/>
    </source>
</evidence>
<accession>A0A914ADP4</accession>
<dbReference type="SUPFAM" id="SSF63763">
    <property type="entry name" value="SAND domain-like"/>
    <property type="match status" value="1"/>
</dbReference>
<dbReference type="PANTHER" id="PTHR10005">
    <property type="entry name" value="SKI ONCOGENE-RELATED"/>
    <property type="match status" value="1"/>
</dbReference>
<dbReference type="Pfam" id="PF02437">
    <property type="entry name" value="Ski_Sno_DHD"/>
    <property type="match status" value="1"/>
</dbReference>
<dbReference type="FunFam" id="3.10.260.20:FF:000002">
    <property type="entry name" value="SKI-like oncogene a"/>
    <property type="match status" value="1"/>
</dbReference>
<dbReference type="GO" id="GO:0046332">
    <property type="term" value="F:SMAD binding"/>
    <property type="evidence" value="ECO:0007669"/>
    <property type="project" value="InterPro"/>
</dbReference>
<dbReference type="Gene3D" id="3.10.260.20">
    <property type="entry name" value="Ski"/>
    <property type="match status" value="1"/>
</dbReference>
<evidence type="ECO:0000259" key="2">
    <source>
        <dbReference type="SMART" id="SM01046"/>
    </source>
</evidence>
<dbReference type="OrthoDB" id="3938623at2759"/>
<name>A0A914ADP4_PATMI</name>
<dbReference type="AlphaFoldDB" id="A0A914ADP4"/>
<dbReference type="GeneID" id="119732560"/>
<comment type="similarity">
    <text evidence="1">Belongs to the SKI family.</text>
</comment>
<reference evidence="3" key="1">
    <citation type="submission" date="2022-11" db="UniProtKB">
        <authorList>
            <consortium name="EnsemblMetazoa"/>
        </authorList>
    </citation>
    <scope>IDENTIFICATION</scope>
</reference>
<dbReference type="InterPro" id="IPR003380">
    <property type="entry name" value="SKI/SNO/DAC"/>
</dbReference>
<evidence type="ECO:0000313" key="4">
    <source>
        <dbReference type="Proteomes" id="UP000887568"/>
    </source>
</evidence>
<dbReference type="SUPFAM" id="SSF46955">
    <property type="entry name" value="Putative DNA-binding domain"/>
    <property type="match status" value="1"/>
</dbReference>
<keyword evidence="4" id="KW-1185">Reference proteome</keyword>